<reference evidence="7" key="2">
    <citation type="journal article" date="2021" name="PeerJ">
        <title>Extensive microbial diversity within the chicken gut microbiome revealed by metagenomics and culture.</title>
        <authorList>
            <person name="Gilroy R."/>
            <person name="Ravi A."/>
            <person name="Getino M."/>
            <person name="Pursley I."/>
            <person name="Horton D.L."/>
            <person name="Alikhan N.F."/>
            <person name="Baker D."/>
            <person name="Gharbi K."/>
            <person name="Hall N."/>
            <person name="Watson M."/>
            <person name="Adriaenssens E.M."/>
            <person name="Foster-Nyarko E."/>
            <person name="Jarju S."/>
            <person name="Secka A."/>
            <person name="Antonio M."/>
            <person name="Oren A."/>
            <person name="Chaudhuri R.R."/>
            <person name="La Ragione R."/>
            <person name="Hildebrand F."/>
            <person name="Pallen M.J."/>
        </authorList>
    </citation>
    <scope>NUCLEOTIDE SEQUENCE</scope>
    <source>
        <strain evidence="7">2889</strain>
    </source>
</reference>
<dbReference type="NCBIfam" id="NF004079">
    <property type="entry name" value="PRK05584.1"/>
    <property type="match status" value="1"/>
</dbReference>
<evidence type="ECO:0000313" key="7">
    <source>
        <dbReference type="EMBL" id="MBO8432373.1"/>
    </source>
</evidence>
<dbReference type="Gene3D" id="3.40.50.1580">
    <property type="entry name" value="Nucleoside phosphorylase domain"/>
    <property type="match status" value="1"/>
</dbReference>
<dbReference type="Proteomes" id="UP000823612">
    <property type="component" value="Unassembled WGS sequence"/>
</dbReference>
<evidence type="ECO:0000259" key="6">
    <source>
        <dbReference type="Pfam" id="PF01048"/>
    </source>
</evidence>
<name>A0A9D9DTG4_9BACT</name>
<dbReference type="InterPro" id="IPR010049">
    <property type="entry name" value="MTA_SAH_Nsdase"/>
</dbReference>
<gene>
    <name evidence="7" type="ORF">IAB08_03650</name>
</gene>
<dbReference type="EMBL" id="JADIMZ010000052">
    <property type="protein sequence ID" value="MBO8432373.1"/>
    <property type="molecule type" value="Genomic_DNA"/>
</dbReference>
<dbReference type="GO" id="GO:0005829">
    <property type="term" value="C:cytosol"/>
    <property type="evidence" value="ECO:0007669"/>
    <property type="project" value="TreeGrafter"/>
</dbReference>
<dbReference type="PANTHER" id="PTHR46832:SF1">
    <property type="entry name" value="5'-METHYLTHIOADENOSINE_S-ADENOSYLHOMOCYSTEINE NUCLEOSIDASE"/>
    <property type="match status" value="1"/>
</dbReference>
<dbReference type="GO" id="GO:0009164">
    <property type="term" value="P:nucleoside catabolic process"/>
    <property type="evidence" value="ECO:0007669"/>
    <property type="project" value="InterPro"/>
</dbReference>
<dbReference type="GO" id="GO:0019509">
    <property type="term" value="P:L-methionine salvage from methylthioadenosine"/>
    <property type="evidence" value="ECO:0007669"/>
    <property type="project" value="InterPro"/>
</dbReference>
<organism evidence="7 8">
    <name type="scientific">Candidatus Pullibacteroides excrementavium</name>
    <dbReference type="NCBI Taxonomy" id="2840905"/>
    <lineage>
        <taxon>Bacteria</taxon>
        <taxon>Pseudomonadati</taxon>
        <taxon>Bacteroidota</taxon>
        <taxon>Bacteroidia</taxon>
        <taxon>Bacteroidales</taxon>
        <taxon>Candidatus Pullibacteroides</taxon>
    </lineage>
</organism>
<keyword evidence="3" id="KW-0028">Amino-acid biosynthesis</keyword>
<comment type="caution">
    <text evidence="7">The sequence shown here is derived from an EMBL/GenBank/DDBJ whole genome shotgun (WGS) entry which is preliminary data.</text>
</comment>
<dbReference type="Pfam" id="PF01048">
    <property type="entry name" value="PNP_UDP_1"/>
    <property type="match status" value="1"/>
</dbReference>
<protein>
    <recommendedName>
        <fullName evidence="2">adenosylhomocysteine nucleosidase</fullName>
        <ecNumber evidence="2">3.2.2.9</ecNumber>
    </recommendedName>
</protein>
<dbReference type="GO" id="GO:0019284">
    <property type="term" value="P:L-methionine salvage from S-adenosylmethionine"/>
    <property type="evidence" value="ECO:0007669"/>
    <property type="project" value="TreeGrafter"/>
</dbReference>
<dbReference type="EC" id="3.2.2.9" evidence="2"/>
<reference evidence="7" key="1">
    <citation type="submission" date="2020-10" db="EMBL/GenBank/DDBJ databases">
        <authorList>
            <person name="Gilroy R."/>
        </authorList>
    </citation>
    <scope>NUCLEOTIDE SEQUENCE</scope>
    <source>
        <strain evidence="7">2889</strain>
    </source>
</reference>
<dbReference type="GO" id="GO:0008930">
    <property type="term" value="F:methylthioadenosine nucleosidase activity"/>
    <property type="evidence" value="ECO:0007669"/>
    <property type="project" value="InterPro"/>
</dbReference>
<keyword evidence="7" id="KW-0326">Glycosidase</keyword>
<dbReference type="CDD" id="cd09008">
    <property type="entry name" value="MTAN"/>
    <property type="match status" value="1"/>
</dbReference>
<evidence type="ECO:0000256" key="5">
    <source>
        <dbReference type="ARBA" id="ARBA00023167"/>
    </source>
</evidence>
<dbReference type="NCBIfam" id="TIGR01704">
    <property type="entry name" value="MTA_SAH-Nsdase"/>
    <property type="match status" value="1"/>
</dbReference>
<dbReference type="InterPro" id="IPR035994">
    <property type="entry name" value="Nucleoside_phosphorylase_sf"/>
</dbReference>
<proteinExistence type="predicted"/>
<sequence length="225" mass="24964">MSKIGIVVAMDKEFALFEKLLDEKKDISSAGFKIMTGRMDNKKICLMTSGIGKVAAATGINLLRSLYQPDMVVNSGVAGGLGENLKTGDVIAGTEYVYHDVDCGPGNEYGQVQGFPARFKADARLLEAVSRQGIRSGLFCTGDQFISDPEQLKKIRKHFPEVQAVDMESAAMAQVCYIWNIPFLSLRIISDTPGRHEDNLGQYYDFWKQAPEQNYELLRSLIPEL</sequence>
<evidence type="ECO:0000256" key="3">
    <source>
        <dbReference type="ARBA" id="ARBA00022605"/>
    </source>
</evidence>
<feature type="domain" description="Nucleoside phosphorylase" evidence="6">
    <location>
        <begin position="3"/>
        <end position="222"/>
    </location>
</feature>
<dbReference type="InterPro" id="IPR000845">
    <property type="entry name" value="Nucleoside_phosphorylase_d"/>
</dbReference>
<evidence type="ECO:0000256" key="1">
    <source>
        <dbReference type="ARBA" id="ARBA00004945"/>
    </source>
</evidence>
<keyword evidence="4 7" id="KW-0378">Hydrolase</keyword>
<keyword evidence="5" id="KW-0486">Methionine biosynthesis</keyword>
<accession>A0A9D9DTG4</accession>
<evidence type="ECO:0000313" key="8">
    <source>
        <dbReference type="Proteomes" id="UP000823612"/>
    </source>
</evidence>
<dbReference type="GO" id="GO:0008782">
    <property type="term" value="F:adenosylhomocysteine nucleosidase activity"/>
    <property type="evidence" value="ECO:0007669"/>
    <property type="project" value="UniProtKB-EC"/>
</dbReference>
<evidence type="ECO:0000256" key="2">
    <source>
        <dbReference type="ARBA" id="ARBA00011974"/>
    </source>
</evidence>
<dbReference type="AlphaFoldDB" id="A0A9D9DTG4"/>
<dbReference type="SUPFAM" id="SSF53167">
    <property type="entry name" value="Purine and uridine phosphorylases"/>
    <property type="match status" value="1"/>
</dbReference>
<comment type="pathway">
    <text evidence="1">Amino-acid biosynthesis; L-methionine biosynthesis via salvage pathway; S-methyl-5-thio-alpha-D-ribose 1-phosphate from S-methyl-5'-thioadenosine (hydrolase route): step 1/2.</text>
</comment>
<evidence type="ECO:0000256" key="4">
    <source>
        <dbReference type="ARBA" id="ARBA00022801"/>
    </source>
</evidence>
<dbReference type="PANTHER" id="PTHR46832">
    <property type="entry name" value="5'-METHYLTHIOADENOSINE/S-ADENOSYLHOMOCYSTEINE NUCLEOSIDASE"/>
    <property type="match status" value="1"/>
</dbReference>